<accession>A0A6I5A582</accession>
<organism evidence="2 3">
    <name type="scientific">Pontibacillus yanchengensis</name>
    <dbReference type="NCBI Taxonomy" id="462910"/>
    <lineage>
        <taxon>Bacteria</taxon>
        <taxon>Bacillati</taxon>
        <taxon>Bacillota</taxon>
        <taxon>Bacilli</taxon>
        <taxon>Bacillales</taxon>
        <taxon>Bacillaceae</taxon>
        <taxon>Pontibacillus</taxon>
    </lineage>
</organism>
<reference evidence="2 3" key="1">
    <citation type="submission" date="2019-11" db="EMBL/GenBank/DDBJ databases">
        <title>Genome sequences of 17 halophilic strains isolated from different environments.</title>
        <authorList>
            <person name="Furrow R.E."/>
        </authorList>
    </citation>
    <scope>NUCLEOTIDE SEQUENCE [LARGE SCALE GENOMIC DNA]</scope>
    <source>
        <strain evidence="2 3">22514_16_FS</strain>
    </source>
</reference>
<gene>
    <name evidence="2" type="ORF">GLW05_17930</name>
</gene>
<dbReference type="Proteomes" id="UP000468638">
    <property type="component" value="Unassembled WGS sequence"/>
</dbReference>
<sequence length="162" mass="18822">MKKLLLIVFFLMFTPINIVNAYGTDYSTKIDYQLCDYCTWNFENGYYYDNEYTNWYASVDFDNYKLSTRSTLKGVNLEGTIYDNSDPYWRETFFQDGDGDVVWRGVKQHGEFISNSYSWDLHVDWSGVPGTFTAWIVSDWIGGAGNTADEIGLVHELHYEAP</sequence>
<evidence type="ECO:0000313" key="3">
    <source>
        <dbReference type="Proteomes" id="UP000468638"/>
    </source>
</evidence>
<protein>
    <submittedName>
        <fullName evidence="2">Uncharacterized protein</fullName>
    </submittedName>
</protein>
<feature type="chain" id="PRO_5026150828" evidence="1">
    <location>
        <begin position="22"/>
        <end position="162"/>
    </location>
</feature>
<dbReference type="AlphaFoldDB" id="A0A6I5A582"/>
<proteinExistence type="predicted"/>
<dbReference type="OrthoDB" id="10000455at2"/>
<evidence type="ECO:0000256" key="1">
    <source>
        <dbReference type="SAM" id="SignalP"/>
    </source>
</evidence>
<comment type="caution">
    <text evidence="2">The sequence shown here is derived from an EMBL/GenBank/DDBJ whole genome shotgun (WGS) entry which is preliminary data.</text>
</comment>
<name>A0A6I5A582_9BACI</name>
<dbReference type="EMBL" id="WMEQ01000017">
    <property type="protein sequence ID" value="MYL35462.1"/>
    <property type="molecule type" value="Genomic_DNA"/>
</dbReference>
<feature type="signal peptide" evidence="1">
    <location>
        <begin position="1"/>
        <end position="21"/>
    </location>
</feature>
<keyword evidence="1" id="KW-0732">Signal</keyword>
<evidence type="ECO:0000313" key="2">
    <source>
        <dbReference type="EMBL" id="MYL35462.1"/>
    </source>
</evidence>
<dbReference type="RefSeq" id="WP_160850419.1">
    <property type="nucleotide sequence ID" value="NZ_WMEQ01000017.1"/>
</dbReference>